<feature type="compositionally biased region" description="Polar residues" evidence="12">
    <location>
        <begin position="699"/>
        <end position="721"/>
    </location>
</feature>
<dbReference type="Pfam" id="PF21909">
    <property type="entry name" value="USP_UIM_N"/>
    <property type="match status" value="1"/>
</dbReference>
<proteinExistence type="predicted"/>
<evidence type="ECO:0000256" key="4">
    <source>
        <dbReference type="ARBA" id="ARBA00022499"/>
    </source>
</evidence>
<evidence type="ECO:0000256" key="1">
    <source>
        <dbReference type="ARBA" id="ARBA00000707"/>
    </source>
</evidence>
<feature type="non-terminal residue" evidence="14">
    <location>
        <position position="1036"/>
    </location>
</feature>
<dbReference type="Gene3D" id="3.90.70.10">
    <property type="entry name" value="Cysteine proteinases"/>
    <property type="match status" value="1"/>
</dbReference>
<keyword evidence="8" id="KW-0788">Thiol protease</keyword>
<evidence type="ECO:0000256" key="12">
    <source>
        <dbReference type="SAM" id="MobiDB-lite"/>
    </source>
</evidence>
<feature type="non-terminal residue" evidence="14">
    <location>
        <position position="1"/>
    </location>
</feature>
<dbReference type="InterPro" id="IPR001394">
    <property type="entry name" value="Peptidase_C19_UCH"/>
</dbReference>
<evidence type="ECO:0000256" key="5">
    <source>
        <dbReference type="ARBA" id="ARBA00022670"/>
    </source>
</evidence>
<dbReference type="GO" id="GO:0005634">
    <property type="term" value="C:nucleus"/>
    <property type="evidence" value="ECO:0007669"/>
    <property type="project" value="UniProtKB-SubCell"/>
</dbReference>
<dbReference type="InterPro" id="IPR028889">
    <property type="entry name" value="USP"/>
</dbReference>
<keyword evidence="5" id="KW-0645">Protease</keyword>
<organism evidence="14 15">
    <name type="scientific">Piprites chloris</name>
    <name type="common">Wing-barred manakin</name>
    <dbReference type="NCBI Taxonomy" id="114369"/>
    <lineage>
        <taxon>Eukaryota</taxon>
        <taxon>Metazoa</taxon>
        <taxon>Chordata</taxon>
        <taxon>Craniata</taxon>
        <taxon>Vertebrata</taxon>
        <taxon>Euteleostomi</taxon>
        <taxon>Archelosauria</taxon>
        <taxon>Archosauria</taxon>
        <taxon>Dinosauria</taxon>
        <taxon>Saurischia</taxon>
        <taxon>Theropoda</taxon>
        <taxon>Coelurosauria</taxon>
        <taxon>Aves</taxon>
        <taxon>Neognathae</taxon>
        <taxon>Neoaves</taxon>
        <taxon>Telluraves</taxon>
        <taxon>Australaves</taxon>
        <taxon>Passeriformes</taxon>
        <taxon>Pipridae</taxon>
        <taxon>Piprites</taxon>
    </lineage>
</organism>
<keyword evidence="15" id="KW-1185">Reference proteome</keyword>
<dbReference type="PROSITE" id="PS50235">
    <property type="entry name" value="USP_3"/>
    <property type="match status" value="1"/>
</dbReference>
<comment type="catalytic activity">
    <reaction evidence="1">
        <text>Thiol-dependent hydrolysis of ester, thioester, amide, peptide and isopeptide bonds formed by the C-terminal Gly of ubiquitin (a 76-residue protein attached to proteins as an intracellular targeting signal).</text>
        <dbReference type="EC" id="3.4.19.12"/>
    </reaction>
</comment>
<dbReference type="EMBL" id="VXAH01000172">
    <property type="protein sequence ID" value="NXK37136.1"/>
    <property type="molecule type" value="Genomic_DNA"/>
</dbReference>
<reference evidence="14 15" key="1">
    <citation type="submission" date="2019-09" db="EMBL/GenBank/DDBJ databases">
        <title>Bird 10,000 Genomes (B10K) Project - Family phase.</title>
        <authorList>
            <person name="Zhang G."/>
        </authorList>
    </citation>
    <scope>NUCLEOTIDE SEQUENCE [LARGE SCALE GENOMIC DNA]</scope>
    <source>
        <strain evidence="14">B10K-DU-007-02</strain>
        <tissue evidence="14">Mixed tissue sample</tissue>
    </source>
</reference>
<feature type="region of interest" description="Disordered" evidence="12">
    <location>
        <begin position="72"/>
        <end position="132"/>
    </location>
</feature>
<feature type="region of interest" description="Disordered" evidence="12">
    <location>
        <begin position="679"/>
        <end position="721"/>
    </location>
</feature>
<dbReference type="Pfam" id="PF00443">
    <property type="entry name" value="UCH"/>
    <property type="match status" value="1"/>
</dbReference>
<keyword evidence="4" id="KW-1017">Isopeptide bond</keyword>
<dbReference type="GO" id="GO:0016579">
    <property type="term" value="P:protein deubiquitination"/>
    <property type="evidence" value="ECO:0007669"/>
    <property type="project" value="InterPro"/>
</dbReference>
<feature type="compositionally biased region" description="Basic and acidic residues" evidence="12">
    <location>
        <begin position="100"/>
        <end position="119"/>
    </location>
</feature>
<evidence type="ECO:0000256" key="8">
    <source>
        <dbReference type="ARBA" id="ARBA00022807"/>
    </source>
</evidence>
<dbReference type="InterPro" id="IPR044635">
    <property type="entry name" value="UBP14-like"/>
</dbReference>
<evidence type="ECO:0000256" key="9">
    <source>
        <dbReference type="ARBA" id="ARBA00022843"/>
    </source>
</evidence>
<evidence type="ECO:0000256" key="6">
    <source>
        <dbReference type="ARBA" id="ARBA00022786"/>
    </source>
</evidence>
<feature type="compositionally biased region" description="Polar residues" evidence="12">
    <location>
        <begin position="492"/>
        <end position="501"/>
    </location>
</feature>
<dbReference type="SUPFAM" id="SSF46934">
    <property type="entry name" value="UBA-like"/>
    <property type="match status" value="1"/>
</dbReference>
<evidence type="ECO:0000313" key="15">
    <source>
        <dbReference type="Proteomes" id="UP000520962"/>
    </source>
</evidence>
<dbReference type="CDD" id="cd02665">
    <property type="entry name" value="Peptidase_C19I"/>
    <property type="match status" value="1"/>
</dbReference>
<dbReference type="CDD" id="cd20487">
    <property type="entry name" value="USP28_C"/>
    <property type="match status" value="1"/>
</dbReference>
<dbReference type="InterPro" id="IPR009060">
    <property type="entry name" value="UBA-like_sf"/>
</dbReference>
<gene>
    <name evidence="14" type="primary">Usp28</name>
    <name evidence="14" type="ORF">PIPCHL_R10797</name>
</gene>
<keyword evidence="11" id="KW-0175">Coiled coil</keyword>
<comment type="caution">
    <text evidence="14">The sequence shown here is derived from an EMBL/GenBank/DDBJ whole genome shotgun (WGS) entry which is preliminary data.</text>
</comment>
<keyword evidence="6" id="KW-0833">Ubl conjugation pathway</keyword>
<dbReference type="PROSITE" id="PS00972">
    <property type="entry name" value="USP_1"/>
    <property type="match status" value="1"/>
</dbReference>
<keyword evidence="9" id="KW-0832">Ubl conjugation</keyword>
<feature type="domain" description="USP" evidence="13">
    <location>
        <begin position="146"/>
        <end position="636"/>
    </location>
</feature>
<dbReference type="Pfam" id="PF22566">
    <property type="entry name" value="UBA_8"/>
    <property type="match status" value="1"/>
</dbReference>
<dbReference type="InterPro" id="IPR018200">
    <property type="entry name" value="USP_CS"/>
</dbReference>
<dbReference type="FunFam" id="3.90.70.10:FF:000004">
    <property type="entry name" value="Putative ubiquitin carboxyl-terminal hydrolase 25"/>
    <property type="match status" value="1"/>
</dbReference>
<feature type="compositionally biased region" description="Polar residues" evidence="12">
    <location>
        <begin position="80"/>
        <end position="89"/>
    </location>
</feature>
<dbReference type="Gene3D" id="1.10.8.10">
    <property type="entry name" value="DNA helicase RuvA subunit, C-terminal domain"/>
    <property type="match status" value="1"/>
</dbReference>
<evidence type="ECO:0000256" key="7">
    <source>
        <dbReference type="ARBA" id="ARBA00022801"/>
    </source>
</evidence>
<evidence type="ECO:0000256" key="2">
    <source>
        <dbReference type="ARBA" id="ARBA00004123"/>
    </source>
</evidence>
<feature type="region of interest" description="Disordered" evidence="12">
    <location>
        <begin position="492"/>
        <end position="516"/>
    </location>
</feature>
<sequence>DCQMLLNQMKEITGIQDSAFLLAALKAANGDLMEAVTFLTEEHAQEPAQDLAAAEPSAWEGSAVGKQLPQNVSAAPAPHNQDNLHTANTVRPLESPKPAASERDAAERPQDTHSAENKNRSKRKRCEVWGENSKQNDWRRAGDWPVGMKNIGNTCWFSAVIQSLFQLPEFRRLVLGYSLPQNVLESCRSHTGKRNIAFMQELQCLFALMLGTRRKFVDPSAALELLRDVFRSAEEPQQDVSEFTHKLLDWLEDAFQLTVNVTSPGEKSENPMVQLFYGTFLTEGVHEGNTFSKIETFGQYPLQVNGYRNLSECLEGAMVEGEMDEATASQSVKYGQERWFTKLPPVLTFELSRFEFNQSLGQPEKIHTKLEFPQTIYMDRYLYCNKELIQIKREEMKRLKEKMVTLQQKLERYMEYGSGPARFPLPDMLQYVLEFISTKSAVAVSSAQGSQTAVLHSQAKSHVLDVLSQPNGILERTDTGTEDGVFFLANSSPQQNSNMELQPSVPPAELSEHPAPRVVSEEELNLVRTCLQRWRNEIKQDVQDLKESIARTSLSIEQMYLDPLLQQVPYRLHAVLVHEGQANAGHYWAFIYNQPRKRWLKYNDILVTDSSWEELERESFGGLRNASAYCLMYISDQVSCVGADEDEGPEAVQIQKEVEALTPELRHYIQEDNWRLEQEAEEWEEEQSCKIPQMEPSPASESQDLSSESGPDQSSVCEQSVHSLSSEHARIAKEQTAKAIANTADAYEKNGVEAALCEAFHEEYSRLYLLSKETPTPQNDARLQHVLIYFLQNNAPQQVVERTLLEQFADKNLSYDERSISIMKVARAKLREIGPDDVDMEEYKRWHEDYSLFRKVSIYLLTGLELYQNRKYQESLTYLVYAYQSNTKLLLKGTNRGVNESLIALYRRKCLLKLNEVAASLFVSSEEAHVSEGVSILNELIIPCMHLMNNFDISREDLDAIEVMRNHWCSYLGREDMDAKLQLKLGELLPRLLDGSTEVIVLKEPPKIRPNSPYDLCSRFAAVMESIHGASTVTVK</sequence>
<dbReference type="InterPro" id="IPR054109">
    <property type="entry name" value="UBA_8"/>
</dbReference>
<evidence type="ECO:0000259" key="13">
    <source>
        <dbReference type="PROSITE" id="PS50235"/>
    </source>
</evidence>
<dbReference type="InterPro" id="IPR038765">
    <property type="entry name" value="Papain-like_cys_pep_sf"/>
</dbReference>
<protein>
    <recommendedName>
        <fullName evidence="3">ubiquitinyl hydrolase 1</fullName>
        <ecNumber evidence="3">3.4.19.12</ecNumber>
    </recommendedName>
</protein>
<evidence type="ECO:0000313" key="14">
    <source>
        <dbReference type="EMBL" id="NXK37136.1"/>
    </source>
</evidence>
<evidence type="ECO:0000256" key="11">
    <source>
        <dbReference type="SAM" id="Coils"/>
    </source>
</evidence>
<dbReference type="GO" id="GO:0004843">
    <property type="term" value="F:cysteine-type deubiquitinase activity"/>
    <property type="evidence" value="ECO:0007669"/>
    <property type="project" value="UniProtKB-EC"/>
</dbReference>
<dbReference type="Proteomes" id="UP000520962">
    <property type="component" value="Unassembled WGS sequence"/>
</dbReference>
<evidence type="ECO:0000256" key="10">
    <source>
        <dbReference type="ARBA" id="ARBA00023242"/>
    </source>
</evidence>
<dbReference type="PROSITE" id="PS00973">
    <property type="entry name" value="USP_2"/>
    <property type="match status" value="1"/>
</dbReference>
<comment type="subcellular location">
    <subcellularLocation>
        <location evidence="2">Nucleus</location>
    </subcellularLocation>
</comment>
<evidence type="ECO:0000256" key="3">
    <source>
        <dbReference type="ARBA" id="ARBA00012759"/>
    </source>
</evidence>
<dbReference type="SUPFAM" id="SSF54001">
    <property type="entry name" value="Cysteine proteinases"/>
    <property type="match status" value="1"/>
</dbReference>
<dbReference type="InterPro" id="IPR054108">
    <property type="entry name" value="USP25/28_UIM"/>
</dbReference>
<dbReference type="GO" id="GO:0070628">
    <property type="term" value="F:proteasome binding"/>
    <property type="evidence" value="ECO:0007669"/>
    <property type="project" value="TreeGrafter"/>
</dbReference>
<dbReference type="AlphaFoldDB" id="A0A7L0IXR7"/>
<name>A0A7L0IXR7_PIPCL</name>
<keyword evidence="7 14" id="KW-0378">Hydrolase</keyword>
<dbReference type="GO" id="GO:0061136">
    <property type="term" value="P:regulation of proteasomal protein catabolic process"/>
    <property type="evidence" value="ECO:0007669"/>
    <property type="project" value="TreeGrafter"/>
</dbReference>
<keyword evidence="10" id="KW-0539">Nucleus</keyword>
<accession>A0A7L0IXR7</accession>
<feature type="coiled-coil region" evidence="11">
    <location>
        <begin position="389"/>
        <end position="416"/>
    </location>
</feature>
<dbReference type="EC" id="3.4.19.12" evidence="3"/>
<dbReference type="PANTHER" id="PTHR43982">
    <property type="entry name" value="UBIQUITIN CARBOXYL-TERMINAL HYDROLASE"/>
    <property type="match status" value="1"/>
</dbReference>
<dbReference type="GO" id="GO:0043161">
    <property type="term" value="P:proteasome-mediated ubiquitin-dependent protein catabolic process"/>
    <property type="evidence" value="ECO:0007669"/>
    <property type="project" value="InterPro"/>
</dbReference>
<dbReference type="PANTHER" id="PTHR43982:SF6">
    <property type="entry name" value="UBIQUITIN CARBOXYL-TERMINAL HYDROLASE 2-RELATED"/>
    <property type="match status" value="1"/>
</dbReference>